<proteinExistence type="predicted"/>
<keyword evidence="2" id="KW-1185">Reference proteome</keyword>
<protein>
    <submittedName>
        <fullName evidence="1">Uncharacterized protein</fullName>
    </submittedName>
</protein>
<sequence length="123" mass="14055">MHRFRKATMVLNNLVAQLTNQGWPDPSNQKVIYFFWLQRNLHIPCKGVSERGWDTRQIFYTGIAQIIPITDLTITNMISTKITAPSSDSDSLEQNHMSLINNQLWNKQDFSSGLNVPDSSVSM</sequence>
<evidence type="ECO:0000313" key="1">
    <source>
        <dbReference type="EMBL" id="KAK7337685.1"/>
    </source>
</evidence>
<reference evidence="1 2" key="1">
    <citation type="submission" date="2024-01" db="EMBL/GenBank/DDBJ databases">
        <title>The genomes of 5 underutilized Papilionoideae crops provide insights into root nodulation and disease resistanc.</title>
        <authorList>
            <person name="Jiang F."/>
        </authorList>
    </citation>
    <scope>NUCLEOTIDE SEQUENCE [LARGE SCALE GENOMIC DNA]</scope>
    <source>
        <strain evidence="1">LVBAO_FW01</strain>
        <tissue evidence="1">Leaves</tissue>
    </source>
</reference>
<dbReference type="EMBL" id="JAYMYQ010000004">
    <property type="protein sequence ID" value="KAK7337685.1"/>
    <property type="molecule type" value="Genomic_DNA"/>
</dbReference>
<dbReference type="AlphaFoldDB" id="A0AAN9QHH5"/>
<comment type="caution">
    <text evidence="1">The sequence shown here is derived from an EMBL/GenBank/DDBJ whole genome shotgun (WGS) entry which is preliminary data.</text>
</comment>
<gene>
    <name evidence="1" type="ORF">VNO77_18270</name>
</gene>
<name>A0AAN9QHH5_CANGL</name>
<evidence type="ECO:0000313" key="2">
    <source>
        <dbReference type="Proteomes" id="UP001367508"/>
    </source>
</evidence>
<accession>A0AAN9QHH5</accession>
<organism evidence="1 2">
    <name type="scientific">Canavalia gladiata</name>
    <name type="common">Sword bean</name>
    <name type="synonym">Dolichos gladiatus</name>
    <dbReference type="NCBI Taxonomy" id="3824"/>
    <lineage>
        <taxon>Eukaryota</taxon>
        <taxon>Viridiplantae</taxon>
        <taxon>Streptophyta</taxon>
        <taxon>Embryophyta</taxon>
        <taxon>Tracheophyta</taxon>
        <taxon>Spermatophyta</taxon>
        <taxon>Magnoliopsida</taxon>
        <taxon>eudicotyledons</taxon>
        <taxon>Gunneridae</taxon>
        <taxon>Pentapetalae</taxon>
        <taxon>rosids</taxon>
        <taxon>fabids</taxon>
        <taxon>Fabales</taxon>
        <taxon>Fabaceae</taxon>
        <taxon>Papilionoideae</taxon>
        <taxon>50 kb inversion clade</taxon>
        <taxon>NPAAA clade</taxon>
        <taxon>indigoferoid/millettioid clade</taxon>
        <taxon>Phaseoleae</taxon>
        <taxon>Canavalia</taxon>
    </lineage>
</organism>
<dbReference type="Proteomes" id="UP001367508">
    <property type="component" value="Unassembled WGS sequence"/>
</dbReference>